<dbReference type="AlphaFoldDB" id="A0A8I4A4Q1"/>
<organism evidence="1 2">
    <name type="scientific">Callithrix jacchus</name>
    <name type="common">White-tufted-ear marmoset</name>
    <name type="synonym">Simia Jacchus</name>
    <dbReference type="NCBI Taxonomy" id="9483"/>
    <lineage>
        <taxon>Eukaryota</taxon>
        <taxon>Metazoa</taxon>
        <taxon>Chordata</taxon>
        <taxon>Craniata</taxon>
        <taxon>Vertebrata</taxon>
        <taxon>Euteleostomi</taxon>
        <taxon>Mammalia</taxon>
        <taxon>Eutheria</taxon>
        <taxon>Euarchontoglires</taxon>
        <taxon>Primates</taxon>
        <taxon>Haplorrhini</taxon>
        <taxon>Platyrrhini</taxon>
        <taxon>Cebidae</taxon>
        <taxon>Callitrichinae</taxon>
        <taxon>Callithrix</taxon>
        <taxon>Callithrix</taxon>
    </lineage>
</organism>
<sequence>MPFSNIHNTLKLRQPGPPIHHDCGLCGGRRRVLRSVQGSLRPHHRGPAWWLQAQQ</sequence>
<keyword evidence="2" id="KW-1185">Reference proteome</keyword>
<dbReference type="Proteomes" id="UP000008225">
    <property type="component" value="Chromosome X"/>
</dbReference>
<reference evidence="1" key="2">
    <citation type="submission" date="2025-08" db="UniProtKB">
        <authorList>
            <consortium name="Ensembl"/>
        </authorList>
    </citation>
    <scope>IDENTIFICATION</scope>
</reference>
<reference evidence="1 2" key="1">
    <citation type="submission" date="2009-03" db="EMBL/GenBank/DDBJ databases">
        <authorList>
            <person name="Warren W."/>
            <person name="Ye L."/>
            <person name="Minx P."/>
            <person name="Worley K."/>
            <person name="Gibbs R."/>
            <person name="Wilson R.K."/>
        </authorList>
    </citation>
    <scope>NUCLEOTIDE SEQUENCE [LARGE SCALE GENOMIC DNA]</scope>
</reference>
<evidence type="ECO:0000313" key="2">
    <source>
        <dbReference type="Proteomes" id="UP000008225"/>
    </source>
</evidence>
<dbReference type="OMA" id="FSNIHNT"/>
<dbReference type="Ensembl" id="ENSCJAT00000120328.1">
    <property type="protein sequence ID" value="ENSCJAP00000093656.1"/>
    <property type="gene ID" value="ENSCJAG00000083115.1"/>
</dbReference>
<accession>A0A8I4A4Q1</accession>
<reference evidence="1" key="3">
    <citation type="submission" date="2025-09" db="UniProtKB">
        <authorList>
            <consortium name="Ensembl"/>
        </authorList>
    </citation>
    <scope>IDENTIFICATION</scope>
</reference>
<proteinExistence type="predicted"/>
<name>A0A8I4A4Q1_CALJA</name>
<evidence type="ECO:0000313" key="1">
    <source>
        <dbReference type="Ensembl" id="ENSCJAP00000093656.1"/>
    </source>
</evidence>
<dbReference type="GeneTree" id="ENSGT00910000148011"/>
<protein>
    <submittedName>
        <fullName evidence="1">Uncharacterized protein</fullName>
    </submittedName>
</protein>